<dbReference type="Pfam" id="PF04117">
    <property type="entry name" value="Mpv17_PMP22"/>
    <property type="match status" value="1"/>
</dbReference>
<evidence type="ECO:0000256" key="1">
    <source>
        <dbReference type="ARBA" id="ARBA00004141"/>
    </source>
</evidence>
<comment type="caution">
    <text evidence="8">The sequence shown here is derived from an EMBL/GenBank/DDBJ whole genome shotgun (WGS) entry which is preliminary data.</text>
</comment>
<evidence type="ECO:0000256" key="2">
    <source>
        <dbReference type="ARBA" id="ARBA00006824"/>
    </source>
</evidence>
<keyword evidence="4" id="KW-1133">Transmembrane helix</keyword>
<protein>
    <submittedName>
        <fullName evidence="8">Uncharacterized protein</fullName>
    </submittedName>
</protein>
<name>A0A836CP07_9STRA</name>
<sequence length="337" mass="37301">MPARDSAAGGLRGSSVVLISSAEREVEVDSDEAGFEPDGFMDYGPGCNEHECLLSYEEDTSTGQLLLKAGQDAAAVTLESLEPFNPVQINEVTGKVSLDGQKLLNLGVLLCAALWIAHTVITVDHAIWRGWTWQEIAMRLPYDNWGGYVGALDEHPILTKTTINVVIYLVGDWLAQVEFGRRDILDFDLGRTLRNGLIGGMFGPLVHYYYQWSDVILPMDVPINRPLKILMDQSIYFVSKCSAYMFLVGLLRGDSFGEVREQWQARIKTVVLTGWKFWPLVHVFTYSVIPAQHRVLWVNCVDLVWSSILSGLASGNQGESPEEVEEGAGDTEASADS</sequence>
<comment type="similarity">
    <text evidence="2 6">Belongs to the peroxisomal membrane protein PXMP2/4 family.</text>
</comment>
<dbReference type="OrthoDB" id="860at2759"/>
<feature type="region of interest" description="Disordered" evidence="7">
    <location>
        <begin position="313"/>
        <end position="337"/>
    </location>
</feature>
<feature type="compositionally biased region" description="Acidic residues" evidence="7">
    <location>
        <begin position="320"/>
        <end position="337"/>
    </location>
</feature>
<keyword evidence="9" id="KW-1185">Reference proteome</keyword>
<organism evidence="8 9">
    <name type="scientific">Tribonema minus</name>
    <dbReference type="NCBI Taxonomy" id="303371"/>
    <lineage>
        <taxon>Eukaryota</taxon>
        <taxon>Sar</taxon>
        <taxon>Stramenopiles</taxon>
        <taxon>Ochrophyta</taxon>
        <taxon>PX clade</taxon>
        <taxon>Xanthophyceae</taxon>
        <taxon>Tribonematales</taxon>
        <taxon>Tribonemataceae</taxon>
        <taxon>Tribonema</taxon>
    </lineage>
</organism>
<keyword evidence="3" id="KW-0812">Transmembrane</keyword>
<reference evidence="8" key="1">
    <citation type="submission" date="2021-02" db="EMBL/GenBank/DDBJ databases">
        <title>First Annotated Genome of the Yellow-green Alga Tribonema minus.</title>
        <authorList>
            <person name="Mahan K.M."/>
        </authorList>
    </citation>
    <scope>NUCLEOTIDE SEQUENCE</scope>
    <source>
        <strain evidence="8">UTEX B ZZ1240</strain>
    </source>
</reference>
<evidence type="ECO:0000256" key="7">
    <source>
        <dbReference type="SAM" id="MobiDB-lite"/>
    </source>
</evidence>
<dbReference type="Proteomes" id="UP000664859">
    <property type="component" value="Unassembled WGS sequence"/>
</dbReference>
<proteinExistence type="inferred from homology"/>
<dbReference type="EMBL" id="JAFCMP010000006">
    <property type="protein sequence ID" value="KAG5192399.1"/>
    <property type="molecule type" value="Genomic_DNA"/>
</dbReference>
<accession>A0A836CP07</accession>
<dbReference type="PANTHER" id="PTHR11266:SF121">
    <property type="entry name" value="OS09G0315000 PROTEIN"/>
    <property type="match status" value="1"/>
</dbReference>
<evidence type="ECO:0000256" key="4">
    <source>
        <dbReference type="ARBA" id="ARBA00022989"/>
    </source>
</evidence>
<evidence type="ECO:0000256" key="3">
    <source>
        <dbReference type="ARBA" id="ARBA00022692"/>
    </source>
</evidence>
<gene>
    <name evidence="8" type="ORF">JKP88DRAFT_351915</name>
</gene>
<evidence type="ECO:0000256" key="6">
    <source>
        <dbReference type="RuleBase" id="RU363053"/>
    </source>
</evidence>
<keyword evidence="5" id="KW-0472">Membrane</keyword>
<comment type="subcellular location">
    <subcellularLocation>
        <location evidence="1">Membrane</location>
        <topology evidence="1">Multi-pass membrane protein</topology>
    </subcellularLocation>
</comment>
<dbReference type="PANTHER" id="PTHR11266">
    <property type="entry name" value="PEROXISOMAL MEMBRANE PROTEIN 2, PXMP2 MPV17"/>
    <property type="match status" value="1"/>
</dbReference>
<dbReference type="AlphaFoldDB" id="A0A836CP07"/>
<evidence type="ECO:0000256" key="5">
    <source>
        <dbReference type="ARBA" id="ARBA00023136"/>
    </source>
</evidence>
<dbReference type="GO" id="GO:0016020">
    <property type="term" value="C:membrane"/>
    <property type="evidence" value="ECO:0007669"/>
    <property type="project" value="UniProtKB-SubCell"/>
</dbReference>
<evidence type="ECO:0000313" key="8">
    <source>
        <dbReference type="EMBL" id="KAG5192399.1"/>
    </source>
</evidence>
<dbReference type="GO" id="GO:0005737">
    <property type="term" value="C:cytoplasm"/>
    <property type="evidence" value="ECO:0007669"/>
    <property type="project" value="TreeGrafter"/>
</dbReference>
<evidence type="ECO:0000313" key="9">
    <source>
        <dbReference type="Proteomes" id="UP000664859"/>
    </source>
</evidence>
<dbReference type="InterPro" id="IPR007248">
    <property type="entry name" value="Mpv17_PMP22"/>
</dbReference>